<reference evidence="4" key="1">
    <citation type="submission" date="2020-05" db="EMBL/GenBank/DDBJ databases">
        <title>Phylogenomic resolution of chytrid fungi.</title>
        <authorList>
            <person name="Stajich J.E."/>
            <person name="Amses K."/>
            <person name="Simmons R."/>
            <person name="Seto K."/>
            <person name="Myers J."/>
            <person name="Bonds A."/>
            <person name="Quandt C.A."/>
            <person name="Barry K."/>
            <person name="Liu P."/>
            <person name="Grigoriev I."/>
            <person name="Longcore J.E."/>
            <person name="James T.Y."/>
        </authorList>
    </citation>
    <scope>NUCLEOTIDE SEQUENCE</scope>
    <source>
        <strain evidence="4">JEL0513</strain>
    </source>
</reference>
<dbReference type="EMBL" id="JADGJH010000569">
    <property type="protein sequence ID" value="KAJ3126235.1"/>
    <property type="molecule type" value="Genomic_DNA"/>
</dbReference>
<keyword evidence="2" id="KW-0378">Hydrolase</keyword>
<dbReference type="InterPro" id="IPR039298">
    <property type="entry name" value="ACOT13"/>
</dbReference>
<evidence type="ECO:0000313" key="4">
    <source>
        <dbReference type="EMBL" id="KAJ3126235.1"/>
    </source>
</evidence>
<evidence type="ECO:0000256" key="1">
    <source>
        <dbReference type="ARBA" id="ARBA00008324"/>
    </source>
</evidence>
<evidence type="ECO:0000259" key="3">
    <source>
        <dbReference type="Pfam" id="PF03061"/>
    </source>
</evidence>
<comment type="caution">
    <text evidence="4">The sequence shown here is derived from an EMBL/GenBank/DDBJ whole genome shotgun (WGS) entry which is preliminary data.</text>
</comment>
<feature type="non-terminal residue" evidence="4">
    <location>
        <position position="1"/>
    </location>
</feature>
<accession>A0AAD5T549</accession>
<dbReference type="PANTHER" id="PTHR21660:SF1">
    <property type="entry name" value="ACYL-COENZYME A THIOESTERASE 13"/>
    <property type="match status" value="1"/>
</dbReference>
<dbReference type="Gene3D" id="3.10.129.10">
    <property type="entry name" value="Hotdog Thioesterase"/>
    <property type="match status" value="1"/>
</dbReference>
<dbReference type="InterPro" id="IPR006683">
    <property type="entry name" value="Thioestr_dom"/>
</dbReference>
<protein>
    <recommendedName>
        <fullName evidence="3">Thioesterase domain-containing protein</fullName>
    </recommendedName>
</protein>
<sequence length="83" mass="9073">IIDETTTFALIQFGDRASVSTDLAISYVGRVAEGDTIEIVCCVKNAGRSLLFAEASLYKKERDGSDRKLVAFGKHTKFSLSKL</sequence>
<gene>
    <name evidence="4" type="ORF">HK100_010361</name>
</gene>
<evidence type="ECO:0000313" key="5">
    <source>
        <dbReference type="Proteomes" id="UP001211907"/>
    </source>
</evidence>
<dbReference type="SUPFAM" id="SSF54637">
    <property type="entry name" value="Thioesterase/thiol ester dehydrase-isomerase"/>
    <property type="match status" value="1"/>
</dbReference>
<dbReference type="InterPro" id="IPR029069">
    <property type="entry name" value="HotDog_dom_sf"/>
</dbReference>
<dbReference type="Pfam" id="PF03061">
    <property type="entry name" value="4HBT"/>
    <property type="match status" value="1"/>
</dbReference>
<name>A0AAD5T549_9FUNG</name>
<dbReference type="GO" id="GO:0047617">
    <property type="term" value="F:fatty acyl-CoA hydrolase activity"/>
    <property type="evidence" value="ECO:0007669"/>
    <property type="project" value="InterPro"/>
</dbReference>
<dbReference type="Proteomes" id="UP001211907">
    <property type="component" value="Unassembled WGS sequence"/>
</dbReference>
<feature type="domain" description="Thioesterase" evidence="3">
    <location>
        <begin position="2"/>
        <end position="62"/>
    </location>
</feature>
<organism evidence="4 5">
    <name type="scientific">Physocladia obscura</name>
    <dbReference type="NCBI Taxonomy" id="109957"/>
    <lineage>
        <taxon>Eukaryota</taxon>
        <taxon>Fungi</taxon>
        <taxon>Fungi incertae sedis</taxon>
        <taxon>Chytridiomycota</taxon>
        <taxon>Chytridiomycota incertae sedis</taxon>
        <taxon>Chytridiomycetes</taxon>
        <taxon>Chytridiales</taxon>
        <taxon>Chytriomycetaceae</taxon>
        <taxon>Physocladia</taxon>
    </lineage>
</organism>
<dbReference type="AlphaFoldDB" id="A0AAD5T549"/>
<evidence type="ECO:0000256" key="2">
    <source>
        <dbReference type="ARBA" id="ARBA00022801"/>
    </source>
</evidence>
<comment type="similarity">
    <text evidence="1">Belongs to the thioesterase PaaI family.</text>
</comment>
<proteinExistence type="inferred from homology"/>
<dbReference type="PANTHER" id="PTHR21660">
    <property type="entry name" value="THIOESTERASE SUPERFAMILY MEMBER-RELATED"/>
    <property type="match status" value="1"/>
</dbReference>
<keyword evidence="5" id="KW-1185">Reference proteome</keyword>